<evidence type="ECO:0000313" key="4">
    <source>
        <dbReference type="EMBL" id="MFC5007596.1"/>
    </source>
</evidence>
<accession>A0ABV9WIX2</accession>
<evidence type="ECO:0000256" key="3">
    <source>
        <dbReference type="SAM" id="MobiDB-lite"/>
    </source>
</evidence>
<name>A0ABV9WIX2_9ACTN</name>
<dbReference type="Proteomes" id="UP001595912">
    <property type="component" value="Unassembled WGS sequence"/>
</dbReference>
<dbReference type="InterPro" id="IPR050493">
    <property type="entry name" value="FAD-dep_Monooxygenase_BioMet"/>
</dbReference>
<dbReference type="SUPFAM" id="SSF51905">
    <property type="entry name" value="FAD/NAD(P)-binding domain"/>
    <property type="match status" value="1"/>
</dbReference>
<dbReference type="InterPro" id="IPR036188">
    <property type="entry name" value="FAD/NAD-bd_sf"/>
</dbReference>
<feature type="region of interest" description="Disordered" evidence="3">
    <location>
        <begin position="455"/>
        <end position="497"/>
    </location>
</feature>
<dbReference type="PANTHER" id="PTHR13789:SF309">
    <property type="entry name" value="PUTATIVE (AFU_ORTHOLOGUE AFUA_6G14510)-RELATED"/>
    <property type="match status" value="1"/>
</dbReference>
<sequence>MADIVVAGSGVAGQASALFLARAGHHVTIVEPDPAQSIGPGDDTAMDGARPGLPQRAQGHSFHGLAHRVLSQVAPDVLTALRAAGAEEIDFSARLSEEDRRPDDAGMVSIQMRRHVLDRALTRALTAEPGVVRRFGQRVTGLLPRRSAGHTTACAGVRLASGERVEADLVVDASGRMSDLPRWLTGLGFPRPAEVTQPSGTLYYCRHFRHRDGRRWDPAEGFFGPTGDLGYLRFSVLPEDSGGFVVTMNTAGGNRALRVLRDASAWMFVAARIPRLAELVAADRAEPISAVHAMGGLRNTLRRFGATPDTHPAGVVPIGDALCHTNPTQGWGASLALWQAYRLAELLAGAPGRAGHAGLRAHPAIREFTARVEPHYAAASGEDAERARLAADPGRDVTDPGNPLFLRKVCYPMALHDPGLLRPVLRRIHLFDRPDALPRDRALLHRARARFAEQLRPAAAEPPSLDELLAALARRPAAERSERSEPSEPSERSGARR</sequence>
<reference evidence="5" key="1">
    <citation type="journal article" date="2019" name="Int. J. Syst. Evol. Microbiol.">
        <title>The Global Catalogue of Microorganisms (GCM) 10K type strain sequencing project: providing services to taxonomists for standard genome sequencing and annotation.</title>
        <authorList>
            <consortium name="The Broad Institute Genomics Platform"/>
            <consortium name="The Broad Institute Genome Sequencing Center for Infectious Disease"/>
            <person name="Wu L."/>
            <person name="Ma J."/>
        </authorList>
    </citation>
    <scope>NUCLEOTIDE SEQUENCE [LARGE SCALE GENOMIC DNA]</scope>
    <source>
        <strain evidence="5">CGMCC 4.7152</strain>
    </source>
</reference>
<evidence type="ECO:0000313" key="5">
    <source>
        <dbReference type="Proteomes" id="UP001595912"/>
    </source>
</evidence>
<feature type="compositionally biased region" description="Low complexity" evidence="3">
    <location>
        <begin position="465"/>
        <end position="475"/>
    </location>
</feature>
<dbReference type="EMBL" id="JBHSIU010000130">
    <property type="protein sequence ID" value="MFC5007596.1"/>
    <property type="molecule type" value="Genomic_DNA"/>
</dbReference>
<evidence type="ECO:0000256" key="1">
    <source>
        <dbReference type="ARBA" id="ARBA00023002"/>
    </source>
</evidence>
<proteinExistence type="predicted"/>
<comment type="caution">
    <text evidence="4">The sequence shown here is derived from an EMBL/GenBank/DDBJ whole genome shotgun (WGS) entry which is preliminary data.</text>
</comment>
<evidence type="ECO:0000256" key="2">
    <source>
        <dbReference type="ARBA" id="ARBA00023033"/>
    </source>
</evidence>
<dbReference type="RefSeq" id="WP_380128234.1">
    <property type="nucleotide sequence ID" value="NZ_JBHSIU010000130.1"/>
</dbReference>
<feature type="compositionally biased region" description="Basic and acidic residues" evidence="3">
    <location>
        <begin position="476"/>
        <end position="497"/>
    </location>
</feature>
<dbReference type="PANTHER" id="PTHR13789">
    <property type="entry name" value="MONOOXYGENASE"/>
    <property type="match status" value="1"/>
</dbReference>
<protein>
    <submittedName>
        <fullName evidence="4">FAD-dependent oxidoreductase</fullName>
    </submittedName>
</protein>
<dbReference type="PRINTS" id="PR00420">
    <property type="entry name" value="RNGMNOXGNASE"/>
</dbReference>
<dbReference type="Gene3D" id="3.50.50.60">
    <property type="entry name" value="FAD/NAD(P)-binding domain"/>
    <property type="match status" value="1"/>
</dbReference>
<organism evidence="4 5">
    <name type="scientific">Dactylosporangium cerinum</name>
    <dbReference type="NCBI Taxonomy" id="1434730"/>
    <lineage>
        <taxon>Bacteria</taxon>
        <taxon>Bacillati</taxon>
        <taxon>Actinomycetota</taxon>
        <taxon>Actinomycetes</taxon>
        <taxon>Micromonosporales</taxon>
        <taxon>Micromonosporaceae</taxon>
        <taxon>Dactylosporangium</taxon>
    </lineage>
</organism>
<dbReference type="Pfam" id="PF12831">
    <property type="entry name" value="FAD_oxidored"/>
    <property type="match status" value="1"/>
</dbReference>
<keyword evidence="5" id="KW-1185">Reference proteome</keyword>
<keyword evidence="2" id="KW-0503">Monooxygenase</keyword>
<keyword evidence="1" id="KW-0560">Oxidoreductase</keyword>
<gene>
    <name evidence="4" type="ORF">ACFPIJ_58550</name>
</gene>